<evidence type="ECO:0000313" key="2">
    <source>
        <dbReference type="Proteomes" id="UP001632038"/>
    </source>
</evidence>
<dbReference type="Proteomes" id="UP001632038">
    <property type="component" value="Unassembled WGS sequence"/>
</dbReference>
<reference evidence="2" key="1">
    <citation type="journal article" date="2024" name="IScience">
        <title>Strigolactones Initiate the Formation of Haustorium-like Structures in Castilleja.</title>
        <authorList>
            <person name="Buerger M."/>
            <person name="Peterson D."/>
            <person name="Chory J."/>
        </authorList>
    </citation>
    <scope>NUCLEOTIDE SEQUENCE [LARGE SCALE GENOMIC DNA]</scope>
</reference>
<dbReference type="AlphaFoldDB" id="A0ABD3ENA0"/>
<protein>
    <submittedName>
        <fullName evidence="1">Uncharacterized protein</fullName>
    </submittedName>
</protein>
<name>A0ABD3ENA0_9LAMI</name>
<organism evidence="1 2">
    <name type="scientific">Castilleja foliolosa</name>
    <dbReference type="NCBI Taxonomy" id="1961234"/>
    <lineage>
        <taxon>Eukaryota</taxon>
        <taxon>Viridiplantae</taxon>
        <taxon>Streptophyta</taxon>
        <taxon>Embryophyta</taxon>
        <taxon>Tracheophyta</taxon>
        <taxon>Spermatophyta</taxon>
        <taxon>Magnoliopsida</taxon>
        <taxon>eudicotyledons</taxon>
        <taxon>Gunneridae</taxon>
        <taxon>Pentapetalae</taxon>
        <taxon>asterids</taxon>
        <taxon>lamiids</taxon>
        <taxon>Lamiales</taxon>
        <taxon>Orobanchaceae</taxon>
        <taxon>Pedicularideae</taxon>
        <taxon>Castillejinae</taxon>
        <taxon>Castilleja</taxon>
    </lineage>
</organism>
<comment type="caution">
    <text evidence="1">The sequence shown here is derived from an EMBL/GenBank/DDBJ whole genome shotgun (WGS) entry which is preliminary data.</text>
</comment>
<evidence type="ECO:0000313" key="1">
    <source>
        <dbReference type="EMBL" id="KAL3654746.1"/>
    </source>
</evidence>
<keyword evidence="2" id="KW-1185">Reference proteome</keyword>
<dbReference type="EMBL" id="JAVIJP010000003">
    <property type="protein sequence ID" value="KAL3654746.1"/>
    <property type="molecule type" value="Genomic_DNA"/>
</dbReference>
<gene>
    <name evidence="1" type="ORF">CASFOL_001481</name>
</gene>
<sequence length="42" mass="4599">MALLFASSLPSLSSPSFSISDQKALESMLAKNDDELKKLKEK</sequence>
<proteinExistence type="predicted"/>
<accession>A0ABD3ENA0</accession>